<evidence type="ECO:0000313" key="6">
    <source>
        <dbReference type="EMBL" id="RYR77649.1"/>
    </source>
</evidence>
<evidence type="ECO:0000256" key="2">
    <source>
        <dbReference type="SAM" id="Coils"/>
    </source>
</evidence>
<evidence type="ECO:0000256" key="3">
    <source>
        <dbReference type="SAM" id="MobiDB-lite"/>
    </source>
</evidence>
<dbReference type="EMBL" id="SDMP01000001">
    <property type="protein sequence ID" value="RYR77649.1"/>
    <property type="molecule type" value="Genomic_DNA"/>
</dbReference>
<dbReference type="Proteomes" id="UP000289738">
    <property type="component" value="Chromosome A01"/>
</dbReference>
<dbReference type="Gene3D" id="1.10.3330.10">
    <property type="entry name" value="Oxo-4-hydroxy-4-carboxy-5-ureidoimidazoline decarboxylase"/>
    <property type="match status" value="1"/>
</dbReference>
<proteinExistence type="predicted"/>
<feature type="region of interest" description="Disordered" evidence="3">
    <location>
        <begin position="215"/>
        <end position="253"/>
    </location>
</feature>
<keyword evidence="4" id="KW-0812">Transmembrane</keyword>
<gene>
    <name evidence="6" type="ORF">Ahy_A01g002197</name>
</gene>
<keyword evidence="2" id="KW-0175">Coiled coil</keyword>
<feature type="compositionally biased region" description="Low complexity" evidence="3">
    <location>
        <begin position="242"/>
        <end position="253"/>
    </location>
</feature>
<evidence type="ECO:0000256" key="4">
    <source>
        <dbReference type="SAM" id="Phobius"/>
    </source>
</evidence>
<dbReference type="Pfam" id="PF09349">
    <property type="entry name" value="OHCU_decarbox"/>
    <property type="match status" value="1"/>
</dbReference>
<dbReference type="GO" id="GO:0006144">
    <property type="term" value="P:purine nucleobase metabolic process"/>
    <property type="evidence" value="ECO:0007669"/>
    <property type="project" value="UniProtKB-KW"/>
</dbReference>
<dbReference type="InterPro" id="IPR018020">
    <property type="entry name" value="OHCU_decarboxylase"/>
</dbReference>
<keyword evidence="7" id="KW-1185">Reference proteome</keyword>
<evidence type="ECO:0000259" key="5">
    <source>
        <dbReference type="Pfam" id="PF09349"/>
    </source>
</evidence>
<keyword evidence="4" id="KW-0472">Membrane</keyword>
<comment type="caution">
    <text evidence="6">The sequence shown here is derived from an EMBL/GenBank/DDBJ whole genome shotgun (WGS) entry which is preliminary data.</text>
</comment>
<feature type="transmembrane region" description="Helical" evidence="4">
    <location>
        <begin position="569"/>
        <end position="587"/>
    </location>
</feature>
<dbReference type="STRING" id="3818.A0A445EQA2"/>
<dbReference type="AlphaFoldDB" id="A0A445EQA2"/>
<sequence>MIEASPFSSLEHARSFTRDLWFNKLPIQSWLDTFSAHMHLCDAITIARGDIRTGLLQFATKYRKKFGFGFVTSTNLHLSQQILEEVHARYQNNFQVELETASREEFTLIERGLTKLWERLSREKTQDVSEETGEVVQDSILEEDVAPDSSDEVVSKGHQPSIITFDLNKTLEENDISCFVQIYLLHVRLSDGFSLTFTPVIPLQLENMPRVGRFTKKTHPQVGGHAASTSQRADCLIPPPSGSSDPTSSSLRPFRQLRTEPLPALRASMNDVQNSEPDAEEVDPEADEVDSFDQHVDTLLAAQDAQKRKGHKTREFWDVKTIESDGTIKQVKLSVKEAMKPPNRRKVVLRGKVRTRDKVYNEIVKDKCKKNAENRSKHLYTHTSGSKSLARLRQEEERIEAIEQCDESSRLLSQNDSLAQALGKERLGRVRGMGLGPTSSQVFGMNSHQPSNGFEREETQRVLLELEAELAAEKLKRKAVEDEVAAEKTKRQAVEDEVAAEKTKRQAVEDEVAAGMVRMQAMESALICLLQGQGRKLPSDVATWMTAVSNRRTFRVDHRFPYCGSFKPPLNITMLILGFAAVVPAVLENRRKII</sequence>
<evidence type="ECO:0000256" key="1">
    <source>
        <dbReference type="ARBA" id="ARBA00022631"/>
    </source>
</evidence>
<reference evidence="6 7" key="1">
    <citation type="submission" date="2019-01" db="EMBL/GenBank/DDBJ databases">
        <title>Sequencing of cultivated peanut Arachis hypogaea provides insights into genome evolution and oil improvement.</title>
        <authorList>
            <person name="Chen X."/>
        </authorList>
    </citation>
    <scope>NUCLEOTIDE SEQUENCE [LARGE SCALE GENOMIC DNA]</scope>
    <source>
        <strain evidence="7">cv. Fuhuasheng</strain>
        <tissue evidence="6">Leaves</tissue>
    </source>
</reference>
<feature type="domain" description="Oxo-4-hydroxy-4-carboxy-5-ureidoimidazoline decarboxylase" evidence="5">
    <location>
        <begin position="51"/>
        <end position="104"/>
    </location>
</feature>
<evidence type="ECO:0000313" key="7">
    <source>
        <dbReference type="Proteomes" id="UP000289738"/>
    </source>
</evidence>
<organism evidence="6 7">
    <name type="scientific">Arachis hypogaea</name>
    <name type="common">Peanut</name>
    <dbReference type="NCBI Taxonomy" id="3818"/>
    <lineage>
        <taxon>Eukaryota</taxon>
        <taxon>Viridiplantae</taxon>
        <taxon>Streptophyta</taxon>
        <taxon>Embryophyta</taxon>
        <taxon>Tracheophyta</taxon>
        <taxon>Spermatophyta</taxon>
        <taxon>Magnoliopsida</taxon>
        <taxon>eudicotyledons</taxon>
        <taxon>Gunneridae</taxon>
        <taxon>Pentapetalae</taxon>
        <taxon>rosids</taxon>
        <taxon>fabids</taxon>
        <taxon>Fabales</taxon>
        <taxon>Fabaceae</taxon>
        <taxon>Papilionoideae</taxon>
        <taxon>50 kb inversion clade</taxon>
        <taxon>dalbergioids sensu lato</taxon>
        <taxon>Dalbergieae</taxon>
        <taxon>Pterocarpus clade</taxon>
        <taxon>Arachis</taxon>
    </lineage>
</organism>
<keyword evidence="4" id="KW-1133">Transmembrane helix</keyword>
<dbReference type="SUPFAM" id="SSF158694">
    <property type="entry name" value="UraD-Like"/>
    <property type="match status" value="1"/>
</dbReference>
<keyword evidence="1" id="KW-0659">Purine metabolism</keyword>
<feature type="coiled-coil region" evidence="2">
    <location>
        <begin position="456"/>
        <end position="511"/>
    </location>
</feature>
<dbReference type="InterPro" id="IPR036778">
    <property type="entry name" value="OHCU_decarboxylase_sf"/>
</dbReference>
<protein>
    <recommendedName>
        <fullName evidence="5">Oxo-4-hydroxy-4-carboxy-5-ureidoimidazoline decarboxylase domain-containing protein</fullName>
    </recommendedName>
</protein>
<accession>A0A445EQA2</accession>
<name>A0A445EQA2_ARAHY</name>